<feature type="non-terminal residue" evidence="2">
    <location>
        <position position="1"/>
    </location>
</feature>
<organism evidence="2 3">
    <name type="scientific">Spiribacter salinus</name>
    <dbReference type="NCBI Taxonomy" id="1335746"/>
    <lineage>
        <taxon>Bacteria</taxon>
        <taxon>Pseudomonadati</taxon>
        <taxon>Pseudomonadota</taxon>
        <taxon>Gammaproteobacteria</taxon>
        <taxon>Chromatiales</taxon>
        <taxon>Ectothiorhodospiraceae</taxon>
        <taxon>Spiribacter</taxon>
    </lineage>
</organism>
<comment type="caution">
    <text evidence="2">The sequence shown here is derived from an EMBL/GenBank/DDBJ whole genome shotgun (WGS) entry which is preliminary data.</text>
</comment>
<dbReference type="Pfam" id="PF08765">
    <property type="entry name" value="Mor"/>
    <property type="match status" value="1"/>
</dbReference>
<keyword evidence="2" id="KW-0238">DNA-binding</keyword>
<dbReference type="SUPFAM" id="SSF46689">
    <property type="entry name" value="Homeodomain-like"/>
    <property type="match status" value="1"/>
</dbReference>
<dbReference type="EMBL" id="VIFK01000700">
    <property type="protein sequence ID" value="TQE91142.1"/>
    <property type="molecule type" value="Genomic_DNA"/>
</dbReference>
<evidence type="ECO:0000259" key="1">
    <source>
        <dbReference type="Pfam" id="PF08765"/>
    </source>
</evidence>
<evidence type="ECO:0000313" key="3">
    <source>
        <dbReference type="Proteomes" id="UP000315400"/>
    </source>
</evidence>
<name>A0A540V321_9GAMM</name>
<sequence length="57" mass="6475">NMQLSWGGARLYIPCKDRAARDAAIRAEFTGRNHDEVCRRHGISRRTLYRIIGSATS</sequence>
<accession>A0A540V321</accession>
<dbReference type="Gene3D" id="1.10.10.60">
    <property type="entry name" value="Homeodomain-like"/>
    <property type="match status" value="1"/>
</dbReference>
<protein>
    <submittedName>
        <fullName evidence="2">DNA-binding protein</fullName>
    </submittedName>
</protein>
<dbReference type="AlphaFoldDB" id="A0A540V321"/>
<feature type="domain" description="Mor transcription activator" evidence="1">
    <location>
        <begin position="2"/>
        <end position="54"/>
    </location>
</feature>
<dbReference type="InterPro" id="IPR009057">
    <property type="entry name" value="Homeodomain-like_sf"/>
</dbReference>
<dbReference type="Proteomes" id="UP000315400">
    <property type="component" value="Unassembled WGS sequence"/>
</dbReference>
<dbReference type="InterPro" id="IPR014875">
    <property type="entry name" value="Mor_transcription_activator"/>
</dbReference>
<proteinExistence type="predicted"/>
<evidence type="ECO:0000313" key="2">
    <source>
        <dbReference type="EMBL" id="TQE91142.1"/>
    </source>
</evidence>
<dbReference type="GO" id="GO:0003677">
    <property type="term" value="F:DNA binding"/>
    <property type="evidence" value="ECO:0007669"/>
    <property type="project" value="UniProtKB-KW"/>
</dbReference>
<reference evidence="2 3" key="1">
    <citation type="submission" date="2019-06" db="EMBL/GenBank/DDBJ databases">
        <title>Metagenome assembled Genome of Spiribacter salinus SL48-SHIP from the microbial mat of Salt Lake 48 (Novosibirsk region, Russia).</title>
        <authorList>
            <person name="Shipova A."/>
            <person name="Rozanov A.S."/>
            <person name="Bryanskaya A.V."/>
            <person name="Peltek S.E."/>
        </authorList>
    </citation>
    <scope>NUCLEOTIDE SEQUENCE [LARGE SCALE GENOMIC DNA]</scope>
    <source>
        <strain evidence="2">SL48-SHIP-2</strain>
    </source>
</reference>
<gene>
    <name evidence="2" type="ORF">FKY71_20280</name>
</gene>